<gene>
    <name evidence="1" type="ORF">CEXT_346091</name>
</gene>
<keyword evidence="2" id="KW-1185">Reference proteome</keyword>
<organism evidence="1 2">
    <name type="scientific">Caerostris extrusa</name>
    <name type="common">Bark spider</name>
    <name type="synonym">Caerostris bankana</name>
    <dbReference type="NCBI Taxonomy" id="172846"/>
    <lineage>
        <taxon>Eukaryota</taxon>
        <taxon>Metazoa</taxon>
        <taxon>Ecdysozoa</taxon>
        <taxon>Arthropoda</taxon>
        <taxon>Chelicerata</taxon>
        <taxon>Arachnida</taxon>
        <taxon>Araneae</taxon>
        <taxon>Araneomorphae</taxon>
        <taxon>Entelegynae</taxon>
        <taxon>Araneoidea</taxon>
        <taxon>Araneidae</taxon>
        <taxon>Caerostris</taxon>
    </lineage>
</organism>
<name>A0AAV4SYV1_CAEEX</name>
<reference evidence="1 2" key="1">
    <citation type="submission" date="2021-06" db="EMBL/GenBank/DDBJ databases">
        <title>Caerostris extrusa draft genome.</title>
        <authorList>
            <person name="Kono N."/>
            <person name="Arakawa K."/>
        </authorList>
    </citation>
    <scope>NUCLEOTIDE SEQUENCE [LARGE SCALE GENOMIC DNA]</scope>
</reference>
<protein>
    <submittedName>
        <fullName evidence="1">Uncharacterized protein</fullName>
    </submittedName>
</protein>
<proteinExistence type="predicted"/>
<dbReference type="AlphaFoldDB" id="A0AAV4SYV1"/>
<evidence type="ECO:0000313" key="2">
    <source>
        <dbReference type="Proteomes" id="UP001054945"/>
    </source>
</evidence>
<dbReference type="EMBL" id="BPLR01010430">
    <property type="protein sequence ID" value="GIY39225.1"/>
    <property type="molecule type" value="Genomic_DNA"/>
</dbReference>
<sequence>MIKTGIAMDETHFTLSQLQLRLIQFQSFLERDSLFVKLVETYAVSIAPTLVLGSKQLLAIKFQYIKIGRFRNSPRSSLFSKLTTRSLKSYNREMWNSRPRGDIRTLLIIAGTA</sequence>
<comment type="caution">
    <text evidence="1">The sequence shown here is derived from an EMBL/GenBank/DDBJ whole genome shotgun (WGS) entry which is preliminary data.</text>
</comment>
<evidence type="ECO:0000313" key="1">
    <source>
        <dbReference type="EMBL" id="GIY39225.1"/>
    </source>
</evidence>
<accession>A0AAV4SYV1</accession>
<dbReference type="Proteomes" id="UP001054945">
    <property type="component" value="Unassembled WGS sequence"/>
</dbReference>